<dbReference type="Pfam" id="PF12867">
    <property type="entry name" value="DinB_2"/>
    <property type="match status" value="1"/>
</dbReference>
<dbReference type="InterPro" id="IPR034660">
    <property type="entry name" value="DinB/YfiT-like"/>
</dbReference>
<proteinExistence type="predicted"/>
<evidence type="ECO:0000259" key="1">
    <source>
        <dbReference type="Pfam" id="PF12867"/>
    </source>
</evidence>
<evidence type="ECO:0000313" key="2">
    <source>
        <dbReference type="EMBL" id="QQP10580.1"/>
    </source>
</evidence>
<organism evidence="2 3">
    <name type="scientific">Lysinibacillus agricola</name>
    <dbReference type="NCBI Taxonomy" id="2590012"/>
    <lineage>
        <taxon>Bacteria</taxon>
        <taxon>Bacillati</taxon>
        <taxon>Bacillota</taxon>
        <taxon>Bacilli</taxon>
        <taxon>Bacillales</taxon>
        <taxon>Bacillaceae</taxon>
        <taxon>Lysinibacillus</taxon>
    </lineage>
</organism>
<dbReference type="EMBL" id="CP067341">
    <property type="protein sequence ID" value="QQP10580.1"/>
    <property type="molecule type" value="Genomic_DNA"/>
</dbReference>
<name>A0ABX7AN18_9BACI</name>
<evidence type="ECO:0000313" key="3">
    <source>
        <dbReference type="Proteomes" id="UP000596049"/>
    </source>
</evidence>
<protein>
    <submittedName>
        <fullName evidence="2">DinB family protein</fullName>
    </submittedName>
</protein>
<keyword evidence="3" id="KW-1185">Reference proteome</keyword>
<reference evidence="2 3" key="1">
    <citation type="submission" date="2020-01" db="EMBL/GenBank/DDBJ databases">
        <authorList>
            <person name="Liu G."/>
            <person name="Liu B."/>
        </authorList>
    </citation>
    <scope>NUCLEOTIDE SEQUENCE [LARGE SCALE GENOMIC DNA]</scope>
    <source>
        <strain evidence="2 3">FJAT-51161</strain>
    </source>
</reference>
<sequence>MLYPYRNDARKTLIPYLKKLDKNDWFLKSDVYPKTLAWIIAHIASSEDYWINEIAMKNKCILNLNEESSPKEILNGYIQIRHYTDKILHSVNISELHTLIEVPNFNDGWKPPSEPTLNWVFNHIYMHETYHIGQIALIAHLNGFQKPLF</sequence>
<accession>A0ABX7AN18</accession>
<gene>
    <name evidence="2" type="ORF">FJQ98_15015</name>
</gene>
<dbReference type="Gene3D" id="1.20.120.450">
    <property type="entry name" value="dinb family like domain"/>
    <property type="match status" value="1"/>
</dbReference>
<feature type="domain" description="DinB-like" evidence="1">
    <location>
        <begin position="9"/>
        <end position="135"/>
    </location>
</feature>
<dbReference type="InterPro" id="IPR024775">
    <property type="entry name" value="DinB-like"/>
</dbReference>
<dbReference type="RefSeq" id="WP_053597230.1">
    <property type="nucleotide sequence ID" value="NZ_CP067341.1"/>
</dbReference>
<dbReference type="Proteomes" id="UP000596049">
    <property type="component" value="Chromosome"/>
</dbReference>
<dbReference type="SUPFAM" id="SSF109854">
    <property type="entry name" value="DinB/YfiT-like putative metalloenzymes"/>
    <property type="match status" value="1"/>
</dbReference>